<dbReference type="InterPro" id="IPR036525">
    <property type="entry name" value="Tubulin/FtsZ_GTPase_sf"/>
</dbReference>
<dbReference type="GO" id="GO:0005525">
    <property type="term" value="F:GTP binding"/>
    <property type="evidence" value="ECO:0007669"/>
    <property type="project" value="UniProtKB-KW"/>
</dbReference>
<protein>
    <submittedName>
        <fullName evidence="4">Tubulin/FtsZ GTPase (FtsZ)</fullName>
    </submittedName>
</protein>
<dbReference type="GO" id="GO:0032153">
    <property type="term" value="C:cell division site"/>
    <property type="evidence" value="ECO:0007669"/>
    <property type="project" value="TreeGrafter"/>
</dbReference>
<dbReference type="GO" id="GO:0051301">
    <property type="term" value="P:cell division"/>
    <property type="evidence" value="ECO:0007669"/>
    <property type="project" value="TreeGrafter"/>
</dbReference>
<evidence type="ECO:0000313" key="4">
    <source>
        <dbReference type="EMBL" id="AIF12591.1"/>
    </source>
</evidence>
<dbReference type="PANTHER" id="PTHR30314">
    <property type="entry name" value="CELL DIVISION PROTEIN FTSZ-RELATED"/>
    <property type="match status" value="1"/>
</dbReference>
<evidence type="ECO:0000259" key="3">
    <source>
        <dbReference type="SMART" id="SM00864"/>
    </source>
</evidence>
<dbReference type="InterPro" id="IPR003008">
    <property type="entry name" value="Tubulin_FtsZ_GTPase"/>
</dbReference>
<dbReference type="AlphaFoldDB" id="A0A075H7T6"/>
<dbReference type="Gene3D" id="3.40.50.1440">
    <property type="entry name" value="Tubulin/FtsZ, GTPase domain"/>
    <property type="match status" value="1"/>
</dbReference>
<sequence>MMTFQLTEPILIIGLGGVGAKLAEKAKKSLNSDCLLISHDQKDLTSETSIKISTKSVVNPSAHLIRGSALEILDEIKKNISKYSTIILMSNLAGKAGIGIGPIISKICREEEKNILSFAIMPFKFEKERIFQSGIALKRIREDSHCTIVLDNDALLDSNPELTLEQCYDISNKAIGSVTLSLKSSEISDDTNILSASKTSNNIEISLKDSLRMLYEDVPPNSIKRSMLYVYHDANIPVGILNSVSNITGGIFDEDSIHIDMSSEESKVVMLSSVQGEIRFDKYDPLGIIPSENTIDWDEPDCSIDCELNLKQLE</sequence>
<dbReference type="InterPro" id="IPR045061">
    <property type="entry name" value="FtsZ/CetZ"/>
</dbReference>
<dbReference type="PANTHER" id="PTHR30314:SF3">
    <property type="entry name" value="MITOCHONDRIAL DIVISION PROTEIN FSZA"/>
    <property type="match status" value="1"/>
</dbReference>
<dbReference type="EMBL" id="KF900949">
    <property type="protein sequence ID" value="AIF12591.1"/>
    <property type="molecule type" value="Genomic_DNA"/>
</dbReference>
<evidence type="ECO:0000256" key="1">
    <source>
        <dbReference type="ARBA" id="ARBA00022741"/>
    </source>
</evidence>
<dbReference type="SUPFAM" id="SSF52490">
    <property type="entry name" value="Tubulin nucleotide-binding domain-like"/>
    <property type="match status" value="1"/>
</dbReference>
<dbReference type="GO" id="GO:0005737">
    <property type="term" value="C:cytoplasm"/>
    <property type="evidence" value="ECO:0007669"/>
    <property type="project" value="TreeGrafter"/>
</dbReference>
<organism evidence="4">
    <name type="scientific">uncultured marine thaumarchaeote KM3_56_D04</name>
    <dbReference type="NCBI Taxonomy" id="1456203"/>
    <lineage>
        <taxon>Archaea</taxon>
        <taxon>Nitrososphaerota</taxon>
        <taxon>environmental samples</taxon>
    </lineage>
</organism>
<keyword evidence="1" id="KW-0547">Nucleotide-binding</keyword>
<feature type="domain" description="Tubulin/FtsZ GTPase" evidence="3">
    <location>
        <begin position="9"/>
        <end position="185"/>
    </location>
</feature>
<reference evidence="4" key="1">
    <citation type="journal article" date="2014" name="Genome Biol. Evol.">
        <title>Pangenome evidence for extensive interdomain horizontal transfer affecting lineage core and shell genes in uncultured planktonic thaumarchaeota and euryarchaeota.</title>
        <authorList>
            <person name="Deschamps P."/>
            <person name="Zivanovic Y."/>
            <person name="Moreira D."/>
            <person name="Rodriguez-Valera F."/>
            <person name="Lopez-Garcia P."/>
        </authorList>
    </citation>
    <scope>NUCLEOTIDE SEQUENCE</scope>
</reference>
<dbReference type="GO" id="GO:0003924">
    <property type="term" value="F:GTPase activity"/>
    <property type="evidence" value="ECO:0007669"/>
    <property type="project" value="InterPro"/>
</dbReference>
<accession>A0A075H7T6</accession>
<proteinExistence type="predicted"/>
<dbReference type="Pfam" id="PF00091">
    <property type="entry name" value="Tubulin"/>
    <property type="match status" value="1"/>
</dbReference>
<evidence type="ECO:0000256" key="2">
    <source>
        <dbReference type="ARBA" id="ARBA00023134"/>
    </source>
</evidence>
<gene>
    <name evidence="4" type="primary">ftsZ</name>
</gene>
<dbReference type="SMART" id="SM00864">
    <property type="entry name" value="Tubulin"/>
    <property type="match status" value="1"/>
</dbReference>
<keyword evidence="2" id="KW-0342">GTP-binding</keyword>
<name>A0A075H7T6_9ARCH</name>